<protein>
    <submittedName>
        <fullName evidence="2">Uncharacterized protein</fullName>
    </submittedName>
</protein>
<dbReference type="WBParaSite" id="MCU_007455-RA">
    <property type="protein sequence ID" value="MCU_007455-RA"/>
    <property type="gene ID" value="MCU_007455"/>
</dbReference>
<sequence>MEKTDTTDKASLTNHKPEPFVRRRQSSQPSWLRRSFLTAPHSCLSLVGYISSLHAIRKRRQRQTNVVQYVCALSRRYSAFISIPSTLIEIK</sequence>
<evidence type="ECO:0000313" key="2">
    <source>
        <dbReference type="WBParaSite" id="MCU_007455-RA"/>
    </source>
</evidence>
<accession>A0A5K3FD37</accession>
<dbReference type="AlphaFoldDB" id="A0A5K3FD37"/>
<name>A0A5K3FD37_MESCO</name>
<reference evidence="2" key="1">
    <citation type="submission" date="2019-11" db="UniProtKB">
        <authorList>
            <consortium name="WormBaseParasite"/>
        </authorList>
    </citation>
    <scope>IDENTIFICATION</scope>
</reference>
<proteinExistence type="predicted"/>
<evidence type="ECO:0000256" key="1">
    <source>
        <dbReference type="SAM" id="MobiDB-lite"/>
    </source>
</evidence>
<feature type="region of interest" description="Disordered" evidence="1">
    <location>
        <begin position="1"/>
        <end position="28"/>
    </location>
</feature>
<organism evidence="2">
    <name type="scientific">Mesocestoides corti</name>
    <name type="common">Flatworm</name>
    <dbReference type="NCBI Taxonomy" id="53468"/>
    <lineage>
        <taxon>Eukaryota</taxon>
        <taxon>Metazoa</taxon>
        <taxon>Spiralia</taxon>
        <taxon>Lophotrochozoa</taxon>
        <taxon>Platyhelminthes</taxon>
        <taxon>Cestoda</taxon>
        <taxon>Eucestoda</taxon>
        <taxon>Cyclophyllidea</taxon>
        <taxon>Mesocestoididae</taxon>
        <taxon>Mesocestoides</taxon>
    </lineage>
</organism>